<evidence type="ECO:0000259" key="3">
    <source>
        <dbReference type="SMART" id="SM00849"/>
    </source>
</evidence>
<protein>
    <recommendedName>
        <fullName evidence="2">UPF0173 metal-dependent hydrolase A6A03_15715</fullName>
    </recommendedName>
</protein>
<name>A0A178MA56_9CHLR</name>
<dbReference type="SMART" id="SM00849">
    <property type="entry name" value="Lactamase_B"/>
    <property type="match status" value="1"/>
</dbReference>
<dbReference type="Gene3D" id="3.60.15.10">
    <property type="entry name" value="Ribonuclease Z/Hydroxyacylglutathione hydrolase-like"/>
    <property type="match status" value="1"/>
</dbReference>
<dbReference type="InterPro" id="IPR001279">
    <property type="entry name" value="Metallo-B-lactamas"/>
</dbReference>
<sequence length="243" mass="26333">MATLGRDVTITFIGHGTFHLTTPEGRNILIDAWVDGNPVCPEPLKARVRENLAAIFITHGHFDHIGDVVDLARETGATVVCQYDMVPYFEGEGIPAAQLVGFNKGGTVTVADVRATMTTAHHSSTIYENGQIINLGTAAGYVLRFSNGFTIYHTGDTCVTMDMQIIGDLYRPDLVILPIGDHFTMDPRQAAYALKLIGAKYAIPEHYGTFPILAGTPEALAEHCREFGVTTEIITLKPGESVS</sequence>
<dbReference type="Pfam" id="PF12706">
    <property type="entry name" value="Lactamase_B_2"/>
    <property type="match status" value="1"/>
</dbReference>
<organism evidence="4 5">
    <name type="scientific">Chloroflexus islandicus</name>
    <dbReference type="NCBI Taxonomy" id="1707952"/>
    <lineage>
        <taxon>Bacteria</taxon>
        <taxon>Bacillati</taxon>
        <taxon>Chloroflexota</taxon>
        <taxon>Chloroflexia</taxon>
        <taxon>Chloroflexales</taxon>
        <taxon>Chloroflexineae</taxon>
        <taxon>Chloroflexaceae</taxon>
        <taxon>Chloroflexus</taxon>
    </lineage>
</organism>
<evidence type="ECO:0000313" key="5">
    <source>
        <dbReference type="Proteomes" id="UP000078287"/>
    </source>
</evidence>
<dbReference type="RefSeq" id="WP_066788645.1">
    <property type="nucleotide sequence ID" value="NZ_LWQS01000061.1"/>
</dbReference>
<evidence type="ECO:0000256" key="1">
    <source>
        <dbReference type="ARBA" id="ARBA00022801"/>
    </source>
</evidence>
<comment type="similarity">
    <text evidence="2">Belongs to the UPF0173 family.</text>
</comment>
<accession>A0A178MA56</accession>
<dbReference type="SUPFAM" id="SSF56281">
    <property type="entry name" value="Metallo-hydrolase/oxidoreductase"/>
    <property type="match status" value="1"/>
</dbReference>
<dbReference type="HAMAP" id="MF_00457">
    <property type="entry name" value="UPF0173"/>
    <property type="match status" value="1"/>
</dbReference>
<reference evidence="4 5" key="1">
    <citation type="submission" date="2016-04" db="EMBL/GenBank/DDBJ databases">
        <title>Chloroflexus islandicus sp. nov., a thermophilic filamentous anoxygenic phototrophic bacterium from geyser Strokkur (Iceland).</title>
        <authorList>
            <person name="Gaisin V.A."/>
            <person name="Kalashnikov A.M."/>
            <person name="Sukhacheva M.V."/>
            <person name="Grouzdev D.S."/>
            <person name="Ivanov T.M."/>
            <person name="Kuznetsov B."/>
            <person name="Gorlenko V.M."/>
        </authorList>
    </citation>
    <scope>NUCLEOTIDE SEQUENCE [LARGE SCALE GENOMIC DNA]</scope>
    <source>
        <strain evidence="5">isl-2</strain>
    </source>
</reference>
<dbReference type="OrthoDB" id="9805728at2"/>
<dbReference type="PANTHER" id="PTHR43546:SF3">
    <property type="entry name" value="UPF0173 METAL-DEPENDENT HYDROLASE MJ1163"/>
    <property type="match status" value="1"/>
</dbReference>
<feature type="domain" description="Metallo-beta-lactamase" evidence="3">
    <location>
        <begin position="14"/>
        <end position="206"/>
    </location>
</feature>
<dbReference type="InterPro" id="IPR050114">
    <property type="entry name" value="UPF0173_UPF0282_UlaG_hydrolase"/>
</dbReference>
<dbReference type="InterPro" id="IPR022877">
    <property type="entry name" value="UPF0173"/>
</dbReference>
<evidence type="ECO:0000256" key="2">
    <source>
        <dbReference type="HAMAP-Rule" id="MF_00457"/>
    </source>
</evidence>
<dbReference type="GO" id="GO:0016787">
    <property type="term" value="F:hydrolase activity"/>
    <property type="evidence" value="ECO:0007669"/>
    <property type="project" value="UniProtKB-UniRule"/>
</dbReference>
<dbReference type="AlphaFoldDB" id="A0A178MA56"/>
<dbReference type="InterPro" id="IPR036866">
    <property type="entry name" value="RibonucZ/Hydroxyglut_hydro"/>
</dbReference>
<proteinExistence type="inferred from homology"/>
<dbReference type="PANTHER" id="PTHR43546">
    <property type="entry name" value="UPF0173 METAL-DEPENDENT HYDROLASE MJ1163-RELATED"/>
    <property type="match status" value="1"/>
</dbReference>
<dbReference type="STRING" id="1707952.A6A03_15715"/>
<dbReference type="NCBIfam" id="NF001911">
    <property type="entry name" value="PRK00685.1"/>
    <property type="match status" value="1"/>
</dbReference>
<keyword evidence="5" id="KW-1185">Reference proteome</keyword>
<keyword evidence="1 2" id="KW-0378">Hydrolase</keyword>
<dbReference type="CDD" id="cd06262">
    <property type="entry name" value="metallo-hydrolase-like_MBL-fold"/>
    <property type="match status" value="1"/>
</dbReference>
<dbReference type="Proteomes" id="UP000078287">
    <property type="component" value="Unassembled WGS sequence"/>
</dbReference>
<comment type="caution">
    <text evidence="4">The sequence shown here is derived from an EMBL/GenBank/DDBJ whole genome shotgun (WGS) entry which is preliminary data.</text>
</comment>
<dbReference type="EMBL" id="LWQS01000061">
    <property type="protein sequence ID" value="OAN44915.1"/>
    <property type="molecule type" value="Genomic_DNA"/>
</dbReference>
<evidence type="ECO:0000313" key="4">
    <source>
        <dbReference type="EMBL" id="OAN44915.1"/>
    </source>
</evidence>
<gene>
    <name evidence="4" type="ORF">A6A03_15715</name>
</gene>